<keyword evidence="6" id="KW-1185">Reference proteome</keyword>
<dbReference type="NCBIfam" id="NF007785">
    <property type="entry name" value="PRK10476.1"/>
    <property type="match status" value="1"/>
</dbReference>
<keyword evidence="2" id="KW-0812">Transmembrane</keyword>
<evidence type="ECO:0000259" key="3">
    <source>
        <dbReference type="Pfam" id="PF25917"/>
    </source>
</evidence>
<gene>
    <name evidence="5" type="primary">mdtN</name>
    <name evidence="5" type="ORF">H0484_00195</name>
</gene>
<organism evidence="5 6">
    <name type="scientific">Mesopusillimonas faecipullorum</name>
    <dbReference type="NCBI Taxonomy" id="2755040"/>
    <lineage>
        <taxon>Bacteria</taxon>
        <taxon>Pseudomonadati</taxon>
        <taxon>Pseudomonadota</taxon>
        <taxon>Betaproteobacteria</taxon>
        <taxon>Burkholderiales</taxon>
        <taxon>Alcaligenaceae</taxon>
        <taxon>Mesopusillimonas</taxon>
    </lineage>
</organism>
<dbReference type="Pfam" id="PF25963">
    <property type="entry name" value="Beta-barrel_AAEA"/>
    <property type="match status" value="1"/>
</dbReference>
<dbReference type="InterPro" id="IPR050393">
    <property type="entry name" value="MFP_Efflux_Pump"/>
</dbReference>
<evidence type="ECO:0000313" key="6">
    <source>
        <dbReference type="Proteomes" id="UP000776983"/>
    </source>
</evidence>
<dbReference type="Pfam" id="PF25917">
    <property type="entry name" value="BSH_RND"/>
    <property type="match status" value="1"/>
</dbReference>
<dbReference type="Gene3D" id="2.40.50.100">
    <property type="match status" value="1"/>
</dbReference>
<proteinExistence type="predicted"/>
<feature type="domain" description="Multidrug resistance protein MdtA-like barrel-sandwich hybrid" evidence="3">
    <location>
        <begin position="50"/>
        <end position="239"/>
    </location>
</feature>
<dbReference type="InterPro" id="IPR058625">
    <property type="entry name" value="MdtA-like_BSH"/>
</dbReference>
<comment type="caution">
    <text evidence="5">The sequence shown here is derived from an EMBL/GenBank/DDBJ whole genome shotgun (WGS) entry which is preliminary data.</text>
</comment>
<dbReference type="Gene3D" id="2.40.30.170">
    <property type="match status" value="1"/>
</dbReference>
<evidence type="ECO:0000313" key="5">
    <source>
        <dbReference type="EMBL" id="MCB5362182.1"/>
    </source>
</evidence>
<feature type="coiled-coil region" evidence="1">
    <location>
        <begin position="91"/>
        <end position="177"/>
    </location>
</feature>
<keyword evidence="1" id="KW-0175">Coiled coil</keyword>
<sequence length="349" mass="37532">MNTPAQHSSIKPLAILVALLVIAAAIVLGTLYLLRAAKNPSSEDAVISANVVHISSSLPGHIESMEVTDGQFVHKDDLLFTVDPAFYQLRYEQAQAELALAEATYAAKERAIRAETHNASIAQEQINRARTNLAMATQTQQRLANLATKGYVAKQQLDEATTLKRDAQISLNQALEQAGAAQALVGTSDAELAMVQISQAGLAMAKRNLELTQIKAPHNGLIAGLHTASGEHLLPGASVFTLIDTDSWHATGMYLETDLKRISIGDCATVYVLADPSRALTGKVDTIGWGVSSTGEVNLPFNLPYVQKSLNWVRVAQRFPVRIRLAEPPPDLMRVGASATIVIHSNDDC</sequence>
<reference evidence="5 6" key="1">
    <citation type="submission" date="2020-07" db="EMBL/GenBank/DDBJ databases">
        <title>Pusillimonas sp. nov., isolated from poultry manure in Taiwan.</title>
        <authorList>
            <person name="Lin S.-Y."/>
            <person name="Tang Y.-S."/>
            <person name="Young C.-C."/>
        </authorList>
    </citation>
    <scope>NUCLEOTIDE SEQUENCE [LARGE SCALE GENOMIC DNA]</scope>
    <source>
        <strain evidence="5 6">CC-YST705</strain>
    </source>
</reference>
<evidence type="ECO:0000256" key="2">
    <source>
        <dbReference type="SAM" id="Phobius"/>
    </source>
</evidence>
<dbReference type="PANTHER" id="PTHR30367">
    <property type="entry name" value="P-HYDROXYBENZOIC ACID EFFLUX PUMP SUBUNIT AAEA-RELATED"/>
    <property type="match status" value="1"/>
</dbReference>
<protein>
    <submittedName>
        <fullName evidence="5">Multidrug transporter subunit MdtN</fullName>
    </submittedName>
</protein>
<evidence type="ECO:0000259" key="4">
    <source>
        <dbReference type="Pfam" id="PF25963"/>
    </source>
</evidence>
<dbReference type="PANTHER" id="PTHR30367:SF1">
    <property type="entry name" value="MULTIDRUG RESISTANCE PROTEIN MDTN"/>
    <property type="match status" value="1"/>
</dbReference>
<feature type="domain" description="p-hydroxybenzoic acid efflux pump subunit AaeA-like beta-barrel" evidence="4">
    <location>
        <begin position="252"/>
        <end position="344"/>
    </location>
</feature>
<dbReference type="Proteomes" id="UP000776983">
    <property type="component" value="Unassembled WGS sequence"/>
</dbReference>
<evidence type="ECO:0000256" key="1">
    <source>
        <dbReference type="SAM" id="Coils"/>
    </source>
</evidence>
<keyword evidence="2" id="KW-0472">Membrane</keyword>
<dbReference type="SUPFAM" id="SSF111369">
    <property type="entry name" value="HlyD-like secretion proteins"/>
    <property type="match status" value="2"/>
</dbReference>
<keyword evidence="2" id="KW-1133">Transmembrane helix</keyword>
<dbReference type="EMBL" id="JACDXW010000001">
    <property type="protein sequence ID" value="MCB5362182.1"/>
    <property type="molecule type" value="Genomic_DNA"/>
</dbReference>
<dbReference type="RefSeq" id="WP_226952408.1">
    <property type="nucleotide sequence ID" value="NZ_JACDXW010000001.1"/>
</dbReference>
<accession>A0ABS8C824</accession>
<dbReference type="InterPro" id="IPR058634">
    <property type="entry name" value="AaeA-lik-b-barrel"/>
</dbReference>
<feature type="transmembrane region" description="Helical" evidence="2">
    <location>
        <begin position="12"/>
        <end position="34"/>
    </location>
</feature>
<name>A0ABS8C824_9BURK</name>